<comment type="caution">
    <text evidence="3">The sequence shown here is derived from an EMBL/GenBank/DDBJ whole genome shotgun (WGS) entry which is preliminary data.</text>
</comment>
<keyword evidence="4" id="KW-1185">Reference proteome</keyword>
<evidence type="ECO:0000259" key="2">
    <source>
        <dbReference type="PROSITE" id="PS51459"/>
    </source>
</evidence>
<organism evidence="3 4">
    <name type="scientific">Nostocoides vanveenii</name>
    <dbReference type="NCBI Taxonomy" id="330835"/>
    <lineage>
        <taxon>Bacteria</taxon>
        <taxon>Bacillati</taxon>
        <taxon>Actinomycetota</taxon>
        <taxon>Actinomycetes</taxon>
        <taxon>Micrococcales</taxon>
        <taxon>Intrasporangiaceae</taxon>
        <taxon>Nostocoides</taxon>
    </lineage>
</organism>
<sequence>MAPVSDPNTALRALTEHPRVQAASERSRAACTELRWHQALRRRIPEAAAESRIRGAWASAELDGARSTVDIVRDLMRGARARATDPDPTERIIHGAMAATAETEALAATALTSPRQTLARLHLAAAAELVAPDQLGRPRTSPTSPEFADLGPAPGPEAIAERLAQLDHILTSDAPALLKLALAHAEIAHVRPFERGNGLVARALDRTLLRATGLDPTGVVVPEAGHGAKGSVAYQGGLQAYGLGRLDGLLLWLDHCADAVVAGAGEGRRIADAVLAGRLT</sequence>
<evidence type="ECO:0000256" key="1">
    <source>
        <dbReference type="SAM" id="MobiDB-lite"/>
    </source>
</evidence>
<proteinExistence type="predicted"/>
<reference evidence="3 4" key="1">
    <citation type="journal article" date="2019" name="Int. J. Syst. Evol. Microbiol.">
        <title>The Global Catalogue of Microorganisms (GCM) 10K type strain sequencing project: providing services to taxonomists for standard genome sequencing and annotation.</title>
        <authorList>
            <consortium name="The Broad Institute Genomics Platform"/>
            <consortium name="The Broad Institute Genome Sequencing Center for Infectious Disease"/>
            <person name="Wu L."/>
            <person name="Ma J."/>
        </authorList>
    </citation>
    <scope>NUCLEOTIDE SEQUENCE [LARGE SCALE GENOMIC DNA]</scope>
    <source>
        <strain evidence="3 4">JCM 15591</strain>
    </source>
</reference>
<feature type="domain" description="Fido" evidence="2">
    <location>
        <begin position="113"/>
        <end position="255"/>
    </location>
</feature>
<dbReference type="Gene3D" id="1.10.3290.10">
    <property type="entry name" value="Fido-like domain"/>
    <property type="match status" value="1"/>
</dbReference>
<feature type="region of interest" description="Disordered" evidence="1">
    <location>
        <begin position="1"/>
        <end position="26"/>
    </location>
</feature>
<protein>
    <submittedName>
        <fullName evidence="3">Oxidoreductase</fullName>
    </submittedName>
</protein>
<accession>A0ABN2KNN3</accession>
<dbReference type="Proteomes" id="UP001501475">
    <property type="component" value="Unassembled WGS sequence"/>
</dbReference>
<evidence type="ECO:0000313" key="4">
    <source>
        <dbReference type="Proteomes" id="UP001501475"/>
    </source>
</evidence>
<evidence type="ECO:0000313" key="3">
    <source>
        <dbReference type="EMBL" id="GAA1760686.1"/>
    </source>
</evidence>
<dbReference type="Pfam" id="PF02661">
    <property type="entry name" value="Fic"/>
    <property type="match status" value="1"/>
</dbReference>
<feature type="region of interest" description="Disordered" evidence="1">
    <location>
        <begin position="134"/>
        <end position="154"/>
    </location>
</feature>
<dbReference type="InterPro" id="IPR003812">
    <property type="entry name" value="Fido"/>
</dbReference>
<dbReference type="PROSITE" id="PS51459">
    <property type="entry name" value="FIDO"/>
    <property type="match status" value="1"/>
</dbReference>
<name>A0ABN2KNN3_9MICO</name>
<dbReference type="SUPFAM" id="SSF140931">
    <property type="entry name" value="Fic-like"/>
    <property type="match status" value="1"/>
</dbReference>
<dbReference type="InterPro" id="IPR036597">
    <property type="entry name" value="Fido-like_dom_sf"/>
</dbReference>
<gene>
    <name evidence="3" type="ORF">GCM10009810_20300</name>
</gene>
<dbReference type="EMBL" id="BAAAPN010000047">
    <property type="protein sequence ID" value="GAA1760686.1"/>
    <property type="molecule type" value="Genomic_DNA"/>
</dbReference>